<evidence type="ECO:0000313" key="7">
    <source>
        <dbReference type="EMBL" id="SDB82838.1"/>
    </source>
</evidence>
<evidence type="ECO:0000256" key="4">
    <source>
        <dbReference type="ARBA" id="ARBA00023002"/>
    </source>
</evidence>
<evidence type="ECO:0000256" key="1">
    <source>
        <dbReference type="ARBA" id="ARBA00001974"/>
    </source>
</evidence>
<gene>
    <name evidence="7" type="ORF">GA0111570_10454</name>
</gene>
<dbReference type="InterPro" id="IPR036188">
    <property type="entry name" value="FAD/NAD-bd_sf"/>
</dbReference>
<feature type="domain" description="FAD/NAD(P)-binding" evidence="5">
    <location>
        <begin position="5"/>
        <end position="302"/>
    </location>
</feature>
<evidence type="ECO:0000259" key="6">
    <source>
        <dbReference type="Pfam" id="PF14759"/>
    </source>
</evidence>
<evidence type="ECO:0000256" key="3">
    <source>
        <dbReference type="ARBA" id="ARBA00022827"/>
    </source>
</evidence>
<dbReference type="PRINTS" id="PR00368">
    <property type="entry name" value="FADPNR"/>
</dbReference>
<keyword evidence="8" id="KW-1185">Reference proteome</keyword>
<keyword evidence="4" id="KW-0560">Oxidoreductase</keyword>
<keyword evidence="3" id="KW-0274">FAD</keyword>
<accession>A0A1G6GLF4</accession>
<name>A0A1G6GLF4_9ACTN</name>
<evidence type="ECO:0000259" key="5">
    <source>
        <dbReference type="Pfam" id="PF07992"/>
    </source>
</evidence>
<organism evidence="7 8">
    <name type="scientific">Raineyella antarctica</name>
    <dbReference type="NCBI Taxonomy" id="1577474"/>
    <lineage>
        <taxon>Bacteria</taxon>
        <taxon>Bacillati</taxon>
        <taxon>Actinomycetota</taxon>
        <taxon>Actinomycetes</taxon>
        <taxon>Propionibacteriales</taxon>
        <taxon>Propionibacteriaceae</taxon>
        <taxon>Raineyella</taxon>
    </lineage>
</organism>
<keyword evidence="2" id="KW-0285">Flavoprotein</keyword>
<protein>
    <submittedName>
        <fullName evidence="7">Reductase C-terminal</fullName>
    </submittedName>
</protein>
<dbReference type="RefSeq" id="WP_092608445.1">
    <property type="nucleotide sequence ID" value="NZ_FMYF01000004.1"/>
</dbReference>
<reference evidence="7 8" key="1">
    <citation type="submission" date="2016-06" db="EMBL/GenBank/DDBJ databases">
        <authorList>
            <person name="Olsen C.W."/>
            <person name="Carey S."/>
            <person name="Hinshaw L."/>
            <person name="Karasin A.I."/>
        </authorList>
    </citation>
    <scope>NUCLEOTIDE SEQUENCE [LARGE SCALE GENOMIC DNA]</scope>
    <source>
        <strain evidence="7 8">LZ-22</strain>
    </source>
</reference>
<dbReference type="GO" id="GO:0005737">
    <property type="term" value="C:cytoplasm"/>
    <property type="evidence" value="ECO:0007669"/>
    <property type="project" value="TreeGrafter"/>
</dbReference>
<dbReference type="Pfam" id="PF14759">
    <property type="entry name" value="Reductase_C"/>
    <property type="match status" value="1"/>
</dbReference>
<evidence type="ECO:0000256" key="2">
    <source>
        <dbReference type="ARBA" id="ARBA00022630"/>
    </source>
</evidence>
<dbReference type="Proteomes" id="UP000199086">
    <property type="component" value="Unassembled WGS sequence"/>
</dbReference>
<dbReference type="SUPFAM" id="SSF55424">
    <property type="entry name" value="FAD/NAD-linked reductases, dimerisation (C-terminal) domain"/>
    <property type="match status" value="1"/>
</dbReference>
<evidence type="ECO:0000313" key="8">
    <source>
        <dbReference type="Proteomes" id="UP000199086"/>
    </source>
</evidence>
<dbReference type="InterPro" id="IPR028202">
    <property type="entry name" value="Reductase_C"/>
</dbReference>
<dbReference type="SUPFAM" id="SSF51905">
    <property type="entry name" value="FAD/NAD(P)-binding domain"/>
    <property type="match status" value="2"/>
</dbReference>
<dbReference type="Gene3D" id="3.50.50.60">
    <property type="entry name" value="FAD/NAD(P)-binding domain"/>
    <property type="match status" value="2"/>
</dbReference>
<dbReference type="InterPro" id="IPR023753">
    <property type="entry name" value="FAD/NAD-binding_dom"/>
</dbReference>
<dbReference type="PRINTS" id="PR00411">
    <property type="entry name" value="PNDRDTASEI"/>
</dbReference>
<dbReference type="Pfam" id="PF07992">
    <property type="entry name" value="Pyr_redox_2"/>
    <property type="match status" value="1"/>
</dbReference>
<sequence length="406" mass="44173">MSEHNVVVVGAGLGGAQVVQTLREEGFSGDVTLVGAEPELPYDRPKLSKEYLQGKLGRDEICLHRRDWYEQQGVRLIIGERVDSIDRTGHTVLLASGETLPYGHLVLATGAESRHLHMPGEDLPGVRTLRELAESDALREEFARGGRLAVIGAGWIGLEVAAAARMAGMDVTVVAPVPQPLSNILGERIGAYFADLHRRNGVDVRMEVGVESVLELDGRANGIRTDHGDIEANLVLLAVGAAPRLDLARAAGLEVDNGVLVDEKLRTADPAILAIGDIANAQNTLLGQRLRREHWDNALRQGALAARTIMGRGGTYDWLPYFFTDQFDLGMEYVGNNSPDDETLVRGSMDSGEFIVFWHRDGMVTASMNVNVWDVNDTLREIVGHPVEAERLADTSVELTDLVPKA</sequence>
<dbReference type="AlphaFoldDB" id="A0A1G6GLF4"/>
<dbReference type="PANTHER" id="PTHR43557:SF2">
    <property type="entry name" value="RIESKE DOMAIN-CONTAINING PROTEIN-RELATED"/>
    <property type="match status" value="1"/>
</dbReference>
<dbReference type="STRING" id="1577474.GA0111570_10454"/>
<comment type="cofactor">
    <cofactor evidence="1">
        <name>FAD</name>
        <dbReference type="ChEBI" id="CHEBI:57692"/>
    </cofactor>
</comment>
<dbReference type="InterPro" id="IPR050446">
    <property type="entry name" value="FAD-oxidoreductase/Apoptosis"/>
</dbReference>
<dbReference type="Gene3D" id="3.30.390.30">
    <property type="match status" value="1"/>
</dbReference>
<dbReference type="GO" id="GO:0016651">
    <property type="term" value="F:oxidoreductase activity, acting on NAD(P)H"/>
    <property type="evidence" value="ECO:0007669"/>
    <property type="project" value="TreeGrafter"/>
</dbReference>
<dbReference type="PANTHER" id="PTHR43557">
    <property type="entry name" value="APOPTOSIS-INDUCING FACTOR 1"/>
    <property type="match status" value="1"/>
</dbReference>
<dbReference type="EMBL" id="FMYF01000004">
    <property type="protein sequence ID" value="SDB82838.1"/>
    <property type="molecule type" value="Genomic_DNA"/>
</dbReference>
<proteinExistence type="predicted"/>
<feature type="domain" description="Reductase C-terminal" evidence="6">
    <location>
        <begin position="321"/>
        <end position="402"/>
    </location>
</feature>
<dbReference type="OrthoDB" id="3568330at2"/>
<dbReference type="InterPro" id="IPR016156">
    <property type="entry name" value="FAD/NAD-linked_Rdtase_dimer_sf"/>
</dbReference>